<keyword evidence="3" id="KW-1185">Reference proteome</keyword>
<dbReference type="RefSeq" id="XP_001011687.1">
    <property type="nucleotide sequence ID" value="XM_001011687.1"/>
</dbReference>
<gene>
    <name evidence="2" type="ORF">TTHERM_00594270</name>
</gene>
<accession>Q232H0</accession>
<protein>
    <submittedName>
        <fullName evidence="2">Immobilization antigen</fullName>
    </submittedName>
</protein>
<evidence type="ECO:0000313" key="3">
    <source>
        <dbReference type="Proteomes" id="UP000009168"/>
    </source>
</evidence>
<feature type="chain" id="PRO_5004201817" evidence="1">
    <location>
        <begin position="20"/>
        <end position="258"/>
    </location>
</feature>
<dbReference type="InParanoid" id="Q232H0"/>
<dbReference type="Proteomes" id="UP000009168">
    <property type="component" value="Unassembled WGS sequence"/>
</dbReference>
<dbReference type="AlphaFoldDB" id="Q232H0"/>
<name>Q232H0_TETTS</name>
<organism evidence="2 3">
    <name type="scientific">Tetrahymena thermophila (strain SB210)</name>
    <dbReference type="NCBI Taxonomy" id="312017"/>
    <lineage>
        <taxon>Eukaryota</taxon>
        <taxon>Sar</taxon>
        <taxon>Alveolata</taxon>
        <taxon>Ciliophora</taxon>
        <taxon>Intramacronucleata</taxon>
        <taxon>Oligohymenophorea</taxon>
        <taxon>Hymenostomatida</taxon>
        <taxon>Tetrahymenina</taxon>
        <taxon>Tetrahymenidae</taxon>
        <taxon>Tetrahymena</taxon>
    </lineage>
</organism>
<dbReference type="InterPro" id="IPR009030">
    <property type="entry name" value="Growth_fac_rcpt_cys_sf"/>
</dbReference>
<reference evidence="3" key="1">
    <citation type="journal article" date="2006" name="PLoS Biol.">
        <title>Macronuclear genome sequence of the ciliate Tetrahymena thermophila, a model eukaryote.</title>
        <authorList>
            <person name="Eisen J.A."/>
            <person name="Coyne R.S."/>
            <person name="Wu M."/>
            <person name="Wu D."/>
            <person name="Thiagarajan M."/>
            <person name="Wortman J.R."/>
            <person name="Badger J.H."/>
            <person name="Ren Q."/>
            <person name="Amedeo P."/>
            <person name="Jones K.M."/>
            <person name="Tallon L.J."/>
            <person name="Delcher A.L."/>
            <person name="Salzberg S.L."/>
            <person name="Silva J.C."/>
            <person name="Haas B.J."/>
            <person name="Majoros W.H."/>
            <person name="Farzad M."/>
            <person name="Carlton J.M."/>
            <person name="Smith R.K. Jr."/>
            <person name="Garg J."/>
            <person name="Pearlman R.E."/>
            <person name="Karrer K.M."/>
            <person name="Sun L."/>
            <person name="Manning G."/>
            <person name="Elde N.C."/>
            <person name="Turkewitz A.P."/>
            <person name="Asai D.J."/>
            <person name="Wilkes D.E."/>
            <person name="Wang Y."/>
            <person name="Cai H."/>
            <person name="Collins K."/>
            <person name="Stewart B.A."/>
            <person name="Lee S.R."/>
            <person name="Wilamowska K."/>
            <person name="Weinberg Z."/>
            <person name="Ruzzo W.L."/>
            <person name="Wloga D."/>
            <person name="Gaertig J."/>
            <person name="Frankel J."/>
            <person name="Tsao C.-C."/>
            <person name="Gorovsky M.A."/>
            <person name="Keeling P.J."/>
            <person name="Waller R.F."/>
            <person name="Patron N.J."/>
            <person name="Cherry J.M."/>
            <person name="Stover N.A."/>
            <person name="Krieger C.J."/>
            <person name="del Toro C."/>
            <person name="Ryder H.F."/>
            <person name="Williamson S.C."/>
            <person name="Barbeau R.A."/>
            <person name="Hamilton E.P."/>
            <person name="Orias E."/>
        </authorList>
    </citation>
    <scope>NUCLEOTIDE SEQUENCE [LARGE SCALE GENOMIC DNA]</scope>
    <source>
        <strain evidence="3">SB210</strain>
    </source>
</reference>
<dbReference type="HOGENOM" id="CLU_038438_0_0_1"/>
<dbReference type="GeneID" id="7840339"/>
<evidence type="ECO:0000256" key="1">
    <source>
        <dbReference type="SAM" id="SignalP"/>
    </source>
</evidence>
<keyword evidence="1" id="KW-0732">Signal</keyword>
<dbReference type="SUPFAM" id="SSF57184">
    <property type="entry name" value="Growth factor receptor domain"/>
    <property type="match status" value="1"/>
</dbReference>
<sequence length="258" mass="25631">MKAISLIFISLAVIATVNATCADANATAGQGGTCFCNAGYYGTSTDVSSGGSCKKCPTGATSPASTTSGTLKSSCTCIDTNAIPDITYTLCLCNDNYYGTPTSSGASGCTPCPTGSKSFAGSTTVTQCLCGDFNSVINDAKTACQCKANYYGTPTSSGPSGCTKCPTDTTSTIGTTALSSCACPDTNASLNTANPPVCQCKANFYGSPTSSGASGCTACPNGQIAPAGSSTNVCKVASTSSTYILPIVSLLFSLVMLI</sequence>
<proteinExistence type="predicted"/>
<feature type="signal peptide" evidence="1">
    <location>
        <begin position="1"/>
        <end position="19"/>
    </location>
</feature>
<dbReference type="KEGG" id="tet:TTHERM_00594270"/>
<dbReference type="EMBL" id="GG662781">
    <property type="protein sequence ID" value="EAR91442.1"/>
    <property type="molecule type" value="Genomic_DNA"/>
</dbReference>
<evidence type="ECO:0000313" key="2">
    <source>
        <dbReference type="EMBL" id="EAR91442.1"/>
    </source>
</evidence>